<dbReference type="AlphaFoldDB" id="A0A8J3IAC9"/>
<dbReference type="EMBL" id="BNJF01000006">
    <property type="protein sequence ID" value="GHO49695.1"/>
    <property type="molecule type" value="Genomic_DNA"/>
</dbReference>
<evidence type="ECO:0000256" key="1">
    <source>
        <dbReference type="SAM" id="Phobius"/>
    </source>
</evidence>
<dbReference type="Proteomes" id="UP000612362">
    <property type="component" value="Unassembled WGS sequence"/>
</dbReference>
<feature type="transmembrane region" description="Helical" evidence="1">
    <location>
        <begin position="38"/>
        <end position="60"/>
    </location>
</feature>
<evidence type="ECO:0000313" key="2">
    <source>
        <dbReference type="EMBL" id="GHO49695.1"/>
    </source>
</evidence>
<evidence type="ECO:0000313" key="3">
    <source>
        <dbReference type="Proteomes" id="UP000612362"/>
    </source>
</evidence>
<keyword evidence="3" id="KW-1185">Reference proteome</keyword>
<feature type="transmembrane region" description="Helical" evidence="1">
    <location>
        <begin position="72"/>
        <end position="90"/>
    </location>
</feature>
<sequence length="194" mass="21196">MVVYLLLAVLALLIYGWFALFLTRRGTTDERVALHQGLVWGLLCGGAWAIELLVANLPLVPSKQLTFVLYESMAWLGFLLPMLPSLLAGWQTKRIGPGLQAGVLCGMLGGLIIFFTWLLFSALLFQAGLRDPQTIAEFRHSGLSDITTYMISDWLAALIGHLWIGLITGLLLGILGGAVGKGVRWVKKTSDETN</sequence>
<comment type="caution">
    <text evidence="2">The sequence shown here is derived from an EMBL/GenBank/DDBJ whole genome shotgun (WGS) entry which is preliminary data.</text>
</comment>
<feature type="transmembrane region" description="Helical" evidence="1">
    <location>
        <begin position="6"/>
        <end position="26"/>
    </location>
</feature>
<proteinExistence type="predicted"/>
<feature type="transmembrane region" description="Helical" evidence="1">
    <location>
        <begin position="102"/>
        <end position="125"/>
    </location>
</feature>
<accession>A0A8J3IAC9</accession>
<feature type="transmembrane region" description="Helical" evidence="1">
    <location>
        <begin position="154"/>
        <end position="179"/>
    </location>
</feature>
<name>A0A8J3IAC9_9CHLR</name>
<organism evidence="2 3">
    <name type="scientific">Ktedonospora formicarum</name>
    <dbReference type="NCBI Taxonomy" id="2778364"/>
    <lineage>
        <taxon>Bacteria</taxon>
        <taxon>Bacillati</taxon>
        <taxon>Chloroflexota</taxon>
        <taxon>Ktedonobacteria</taxon>
        <taxon>Ktedonobacterales</taxon>
        <taxon>Ktedonobacteraceae</taxon>
        <taxon>Ktedonospora</taxon>
    </lineage>
</organism>
<keyword evidence="1" id="KW-0472">Membrane</keyword>
<reference evidence="2" key="1">
    <citation type="submission" date="2020-10" db="EMBL/GenBank/DDBJ databases">
        <title>Taxonomic study of unclassified bacteria belonging to the class Ktedonobacteria.</title>
        <authorList>
            <person name="Yabe S."/>
            <person name="Wang C.M."/>
            <person name="Zheng Y."/>
            <person name="Sakai Y."/>
            <person name="Cavaletti L."/>
            <person name="Monciardini P."/>
            <person name="Donadio S."/>
        </authorList>
    </citation>
    <scope>NUCLEOTIDE SEQUENCE</scope>
    <source>
        <strain evidence="2">SOSP1-1</strain>
    </source>
</reference>
<protein>
    <submittedName>
        <fullName evidence="2">Uncharacterized protein</fullName>
    </submittedName>
</protein>
<keyword evidence="1" id="KW-1133">Transmembrane helix</keyword>
<keyword evidence="1" id="KW-0812">Transmembrane</keyword>
<gene>
    <name evidence="2" type="ORF">KSX_78580</name>
</gene>